<evidence type="ECO:0000313" key="4">
    <source>
        <dbReference type="EMBL" id="CAB3249621.1"/>
    </source>
</evidence>
<comment type="similarity">
    <text evidence="2">Belongs to the short-chain dehydrogenases/reductases (SDR) family.</text>
</comment>
<keyword evidence="3" id="KW-1133">Transmembrane helix</keyword>
<name>A0A8S1AJX9_ARCPL</name>
<dbReference type="PANTHER" id="PTHR43157:SF31">
    <property type="entry name" value="PHOSPHATIDYLINOSITOL-GLYCAN BIOSYNTHESIS CLASS F PROTEIN"/>
    <property type="match status" value="1"/>
</dbReference>
<feature type="transmembrane region" description="Helical" evidence="3">
    <location>
        <begin position="6"/>
        <end position="31"/>
    </location>
</feature>
<dbReference type="PANTHER" id="PTHR43157">
    <property type="entry name" value="PHOSPHATIDYLINOSITOL-GLYCAN BIOSYNTHESIS CLASS F PROTEIN-RELATED"/>
    <property type="match status" value="1"/>
</dbReference>
<dbReference type="OrthoDB" id="542013at2759"/>
<evidence type="ECO:0000256" key="1">
    <source>
        <dbReference type="ARBA" id="ARBA00023002"/>
    </source>
</evidence>
<dbReference type="Gene3D" id="3.40.50.720">
    <property type="entry name" value="NAD(P)-binding Rossmann-like Domain"/>
    <property type="match status" value="1"/>
</dbReference>
<dbReference type="Pfam" id="PF00106">
    <property type="entry name" value="adh_short"/>
    <property type="match status" value="1"/>
</dbReference>
<evidence type="ECO:0000256" key="2">
    <source>
        <dbReference type="RuleBase" id="RU000363"/>
    </source>
</evidence>
<dbReference type="PRINTS" id="PR00081">
    <property type="entry name" value="GDHRDH"/>
</dbReference>
<comment type="caution">
    <text evidence="4">The sequence shown here is derived from an EMBL/GenBank/DDBJ whole genome shotgun (WGS) entry which is preliminary data.</text>
</comment>
<evidence type="ECO:0000313" key="5">
    <source>
        <dbReference type="Proteomes" id="UP000494106"/>
    </source>
</evidence>
<dbReference type="PRINTS" id="PR00080">
    <property type="entry name" value="SDRFAMILY"/>
</dbReference>
<dbReference type="CDD" id="cd05327">
    <property type="entry name" value="retinol-DH_like_SDR_c_like"/>
    <property type="match status" value="1"/>
</dbReference>
<keyword evidence="3" id="KW-0812">Transmembrane</keyword>
<keyword evidence="3" id="KW-0472">Membrane</keyword>
<dbReference type="GO" id="GO:0016491">
    <property type="term" value="F:oxidoreductase activity"/>
    <property type="evidence" value="ECO:0007669"/>
    <property type="project" value="UniProtKB-KW"/>
</dbReference>
<dbReference type="Proteomes" id="UP000494106">
    <property type="component" value="Unassembled WGS sequence"/>
</dbReference>
<sequence>MLLTLLTVLFTIIITLTVLYVVLLIAVAIYVKLKFEPVKAICNSNVRLDGKTVLVTGGNQGIGLETARDLASRGAKIIIASRDGQKSAEAIADIIKTTSNTNIEYKYLDLSRFSSVRKFAEEFNQTHDRLDIMINNAGFVTLAPTVTEDGNDMIIQVNYLGPFLLTNLLLNRIKASPSGRIVIVTSILHAYGRVTPSELNGLNTNCFRKYSNSKLCTILWTKALAMRLPRNVTVNCLHPGFVRTDIFKGLDRFTQKCLDILIDIFNFKTPEEGAQTTIYLAASEEVNNISGKYFMECQEAEHSKSGHNEELVEKIWNKSVMLTS</sequence>
<gene>
    <name evidence="4" type="ORF">APLA_LOCUS12141</name>
</gene>
<proteinExistence type="inferred from homology"/>
<protein>
    <submittedName>
        <fullName evidence="4">Uncharacterized protein</fullName>
    </submittedName>
</protein>
<dbReference type="SUPFAM" id="SSF51735">
    <property type="entry name" value="NAD(P)-binding Rossmann-fold domains"/>
    <property type="match status" value="1"/>
</dbReference>
<keyword evidence="5" id="KW-1185">Reference proteome</keyword>
<reference evidence="4 5" key="1">
    <citation type="submission" date="2020-04" db="EMBL/GenBank/DDBJ databases">
        <authorList>
            <person name="Wallbank WR R."/>
            <person name="Pardo Diaz C."/>
            <person name="Kozak K."/>
            <person name="Martin S."/>
            <person name="Jiggins C."/>
            <person name="Moest M."/>
            <person name="Warren A I."/>
            <person name="Byers J.R.P. K."/>
            <person name="Montejo-Kovacevich G."/>
            <person name="Yen C E."/>
        </authorList>
    </citation>
    <scope>NUCLEOTIDE SEQUENCE [LARGE SCALE GENOMIC DNA]</scope>
</reference>
<accession>A0A8S1AJX9</accession>
<dbReference type="InterPro" id="IPR036291">
    <property type="entry name" value="NAD(P)-bd_dom_sf"/>
</dbReference>
<dbReference type="EMBL" id="CADEBC010000540">
    <property type="protein sequence ID" value="CAB3249621.1"/>
    <property type="molecule type" value="Genomic_DNA"/>
</dbReference>
<keyword evidence="1" id="KW-0560">Oxidoreductase</keyword>
<dbReference type="AlphaFoldDB" id="A0A8S1AJX9"/>
<dbReference type="InterPro" id="IPR002347">
    <property type="entry name" value="SDR_fam"/>
</dbReference>
<evidence type="ECO:0000256" key="3">
    <source>
        <dbReference type="SAM" id="Phobius"/>
    </source>
</evidence>
<organism evidence="4 5">
    <name type="scientific">Arctia plantaginis</name>
    <name type="common">Wood tiger moth</name>
    <name type="synonym">Phalaena plantaginis</name>
    <dbReference type="NCBI Taxonomy" id="874455"/>
    <lineage>
        <taxon>Eukaryota</taxon>
        <taxon>Metazoa</taxon>
        <taxon>Ecdysozoa</taxon>
        <taxon>Arthropoda</taxon>
        <taxon>Hexapoda</taxon>
        <taxon>Insecta</taxon>
        <taxon>Pterygota</taxon>
        <taxon>Neoptera</taxon>
        <taxon>Endopterygota</taxon>
        <taxon>Lepidoptera</taxon>
        <taxon>Glossata</taxon>
        <taxon>Ditrysia</taxon>
        <taxon>Noctuoidea</taxon>
        <taxon>Erebidae</taxon>
        <taxon>Arctiinae</taxon>
        <taxon>Arctia</taxon>
    </lineage>
</organism>